<sequence length="46" mass="5226">MAGAFRAHEFGRQAEPWEILAEHRLIEVLWLEPDEAQESAKPGVPL</sequence>
<reference evidence="1 2" key="1">
    <citation type="submission" date="2021-03" db="EMBL/GenBank/DDBJ databases">
        <title>Sequencing the genomes of 1000 actinobacteria strains.</title>
        <authorList>
            <person name="Klenk H.-P."/>
        </authorList>
    </citation>
    <scope>NUCLEOTIDE SEQUENCE [LARGE SCALE GENOMIC DNA]</scope>
    <source>
        <strain evidence="1 2">DSM 44580</strain>
    </source>
</reference>
<comment type="caution">
    <text evidence="1">The sequence shown here is derived from an EMBL/GenBank/DDBJ whole genome shotgun (WGS) entry which is preliminary data.</text>
</comment>
<evidence type="ECO:0000313" key="2">
    <source>
        <dbReference type="Proteomes" id="UP001519363"/>
    </source>
</evidence>
<name>A0ABS5AB53_9PSEU</name>
<organism evidence="1 2">
    <name type="scientific">Crossiella equi</name>
    <dbReference type="NCBI Taxonomy" id="130796"/>
    <lineage>
        <taxon>Bacteria</taxon>
        <taxon>Bacillati</taxon>
        <taxon>Actinomycetota</taxon>
        <taxon>Actinomycetes</taxon>
        <taxon>Pseudonocardiales</taxon>
        <taxon>Pseudonocardiaceae</taxon>
        <taxon>Crossiella</taxon>
    </lineage>
</organism>
<keyword evidence="2" id="KW-1185">Reference proteome</keyword>
<proteinExistence type="predicted"/>
<gene>
    <name evidence="1" type="ORF">JOF53_002673</name>
</gene>
<accession>A0ABS5AB53</accession>
<dbReference type="RefSeq" id="WP_209706876.1">
    <property type="nucleotide sequence ID" value="NZ_JAGIOO010000001.1"/>
</dbReference>
<protein>
    <submittedName>
        <fullName evidence="1">Uncharacterized protein</fullName>
    </submittedName>
</protein>
<evidence type="ECO:0000313" key="1">
    <source>
        <dbReference type="EMBL" id="MBP2473801.1"/>
    </source>
</evidence>
<dbReference type="EMBL" id="JAGIOO010000001">
    <property type="protein sequence ID" value="MBP2473801.1"/>
    <property type="molecule type" value="Genomic_DNA"/>
</dbReference>
<dbReference type="Proteomes" id="UP001519363">
    <property type="component" value="Unassembled WGS sequence"/>
</dbReference>